<keyword evidence="1" id="KW-0472">Membrane</keyword>
<accession>A0A1L7RRT1</accession>
<evidence type="ECO:0008006" key="3">
    <source>
        <dbReference type="Google" id="ProtNLM"/>
    </source>
</evidence>
<evidence type="ECO:0000313" key="2">
    <source>
        <dbReference type="EMBL" id="CED92442.1"/>
    </source>
</evidence>
<dbReference type="AlphaFoldDB" id="A0A1L7RRT1"/>
<dbReference type="RefSeq" id="WP_210581924.1">
    <property type="nucleotide sequence ID" value="NZ_LK995540.1"/>
</dbReference>
<feature type="transmembrane region" description="Helical" evidence="1">
    <location>
        <begin position="33"/>
        <end position="58"/>
    </location>
</feature>
<dbReference type="EMBL" id="LK995540">
    <property type="protein sequence ID" value="CED92442.1"/>
    <property type="molecule type" value="Genomic_DNA"/>
</dbReference>
<keyword evidence="1" id="KW-0812">Transmembrane</keyword>
<proteinExistence type="predicted"/>
<keyword evidence="1" id="KW-1133">Transmembrane helix</keyword>
<sequence>MIPIILAVIVVIVGTAANVVGIRAMRNVPEMRLTTITTLVLIDVASCLSLVNLAVLLAR</sequence>
<name>A0A1L7RRT1_9ACTO</name>
<evidence type="ECO:0000256" key="1">
    <source>
        <dbReference type="SAM" id="Phobius"/>
    </source>
</evidence>
<organism evidence="2">
    <name type="scientific">Actinomyces succiniciruminis</name>
    <dbReference type="NCBI Taxonomy" id="1522002"/>
    <lineage>
        <taxon>Bacteria</taxon>
        <taxon>Bacillati</taxon>
        <taxon>Actinomycetota</taxon>
        <taxon>Actinomycetes</taxon>
        <taxon>Actinomycetales</taxon>
        <taxon>Actinomycetaceae</taxon>
        <taxon>Actinomyces</taxon>
    </lineage>
</organism>
<gene>
    <name evidence="2" type="ORF">AAM4_2610</name>
</gene>
<protein>
    <recommendedName>
        <fullName evidence="3">G-protein coupled receptors family 1 profile domain-containing protein</fullName>
    </recommendedName>
</protein>
<reference evidence="2" key="1">
    <citation type="submission" date="2014-07" db="EMBL/GenBank/DDBJ databases">
        <authorList>
            <person name="Zhang J.E."/>
            <person name="Yang H."/>
            <person name="Guo J."/>
            <person name="Deng Z."/>
            <person name="Luo H."/>
            <person name="Luo M."/>
            <person name="Zhao B."/>
        </authorList>
    </citation>
    <scope>NUCLEOTIDE SEQUENCE</scope>
    <source>
        <strain evidence="2">AM4</strain>
    </source>
</reference>